<organism evidence="2 3">
    <name type="scientific">[Roseibacterium] beibuensis</name>
    <dbReference type="NCBI Taxonomy" id="1193142"/>
    <lineage>
        <taxon>Bacteria</taxon>
        <taxon>Pseudomonadati</taxon>
        <taxon>Pseudomonadota</taxon>
        <taxon>Alphaproteobacteria</taxon>
        <taxon>Rhodobacterales</taxon>
        <taxon>Roseobacteraceae</taxon>
        <taxon>Roseicyclus</taxon>
    </lineage>
</organism>
<protein>
    <submittedName>
        <fullName evidence="2">DUF1178 family protein</fullName>
    </submittedName>
</protein>
<dbReference type="Proteomes" id="UP001499910">
    <property type="component" value="Unassembled WGS sequence"/>
</dbReference>
<dbReference type="EMBL" id="BAABHW010000001">
    <property type="protein sequence ID" value="GAA5065868.1"/>
    <property type="molecule type" value="Genomic_DNA"/>
</dbReference>
<gene>
    <name evidence="2" type="ORF">GCM10023209_03880</name>
</gene>
<dbReference type="Pfam" id="PF06676">
    <property type="entry name" value="DUF1178"/>
    <property type="match status" value="1"/>
</dbReference>
<dbReference type="InterPro" id="IPR009562">
    <property type="entry name" value="DUF1178"/>
</dbReference>
<name>A0ABP9KXL2_9RHOB</name>
<evidence type="ECO:0000256" key="1">
    <source>
        <dbReference type="SAM" id="MobiDB-lite"/>
    </source>
</evidence>
<dbReference type="PIRSF" id="PIRSF032131">
    <property type="entry name" value="UCP032131"/>
    <property type="match status" value="1"/>
</dbReference>
<reference evidence="3" key="1">
    <citation type="journal article" date="2019" name="Int. J. Syst. Evol. Microbiol.">
        <title>The Global Catalogue of Microorganisms (GCM) 10K type strain sequencing project: providing services to taxonomists for standard genome sequencing and annotation.</title>
        <authorList>
            <consortium name="The Broad Institute Genomics Platform"/>
            <consortium name="The Broad Institute Genome Sequencing Center for Infectious Disease"/>
            <person name="Wu L."/>
            <person name="Ma J."/>
        </authorList>
    </citation>
    <scope>NUCLEOTIDE SEQUENCE [LARGE SCALE GENOMIC DNA]</scope>
    <source>
        <strain evidence="3">JCM 18015</strain>
    </source>
</reference>
<comment type="caution">
    <text evidence="2">The sequence shown here is derived from an EMBL/GenBank/DDBJ whole genome shotgun (WGS) entry which is preliminary data.</text>
</comment>
<keyword evidence="3" id="KW-1185">Reference proteome</keyword>
<evidence type="ECO:0000313" key="3">
    <source>
        <dbReference type="Proteomes" id="UP001499910"/>
    </source>
</evidence>
<sequence length="156" mass="16589">MIRYALKCAEGHEFDSWFQSAEAFEALSRRRLVACAVCGGADVKKALMAPGVAARDAAPEKSATPASDAPLPAAAPGPLSAPAHPAEQVLRAIRKHLAENSRYVGKKFAEEARAMHLGEKDQNAIHGEATPEEARSLIEDGIEIATLPILPPDKTN</sequence>
<evidence type="ECO:0000313" key="2">
    <source>
        <dbReference type="EMBL" id="GAA5065868.1"/>
    </source>
</evidence>
<dbReference type="RefSeq" id="WP_259546966.1">
    <property type="nucleotide sequence ID" value="NZ_BAABHW010000001.1"/>
</dbReference>
<accession>A0ABP9KXL2</accession>
<feature type="region of interest" description="Disordered" evidence="1">
    <location>
        <begin position="54"/>
        <end position="86"/>
    </location>
</feature>
<proteinExistence type="predicted"/>
<feature type="compositionally biased region" description="Low complexity" evidence="1">
    <location>
        <begin position="62"/>
        <end position="86"/>
    </location>
</feature>